<evidence type="ECO:0000256" key="14">
    <source>
        <dbReference type="ARBA" id="ARBA00023002"/>
    </source>
</evidence>
<dbReference type="GO" id="GO:0050661">
    <property type="term" value="F:NADP binding"/>
    <property type="evidence" value="ECO:0007669"/>
    <property type="project" value="InterPro"/>
</dbReference>
<dbReference type="GO" id="GO:0050660">
    <property type="term" value="F:flavin adenine dinucleotide binding"/>
    <property type="evidence" value="ECO:0007669"/>
    <property type="project" value="InterPro"/>
</dbReference>
<keyword evidence="16" id="KW-0443">Lipid metabolism</keyword>
<dbReference type="InParanoid" id="F6WT59"/>
<evidence type="ECO:0000256" key="34">
    <source>
        <dbReference type="SAM" id="Phobius"/>
    </source>
</evidence>
<keyword evidence="17 34" id="KW-0472">Membrane</keyword>
<evidence type="ECO:0000256" key="1">
    <source>
        <dbReference type="ARBA" id="ARBA00001974"/>
    </source>
</evidence>
<dbReference type="InterPro" id="IPR036188">
    <property type="entry name" value="FAD/NAD-bd_sf"/>
</dbReference>
<dbReference type="Gene3D" id="3.50.50.60">
    <property type="entry name" value="FAD/NAD(P)-binding domain"/>
    <property type="match status" value="1"/>
</dbReference>
<evidence type="ECO:0000256" key="3">
    <source>
        <dbReference type="ARBA" id="ARBA00004524"/>
    </source>
</evidence>
<keyword evidence="14 33" id="KW-0560">Oxidoreductase</keyword>
<dbReference type="STRING" id="7719.ENSCINP00000028001"/>
<comment type="catalytic activity">
    <reaction evidence="28">
        <text>octan-3-one + NADPH + O2 + H(+) = ethyl hexanoate + NADP(+) + H2O</text>
        <dbReference type="Rhea" id="RHEA:54856"/>
        <dbReference type="ChEBI" id="CHEBI:15377"/>
        <dbReference type="ChEBI" id="CHEBI:15378"/>
        <dbReference type="ChEBI" id="CHEBI:15379"/>
        <dbReference type="ChEBI" id="CHEBI:57783"/>
        <dbReference type="ChEBI" id="CHEBI:58349"/>
        <dbReference type="ChEBI" id="CHEBI:80946"/>
        <dbReference type="ChEBI" id="CHEBI:86055"/>
    </reaction>
    <physiologicalReaction direction="left-to-right" evidence="28">
        <dbReference type="Rhea" id="RHEA:54857"/>
    </physiologicalReaction>
</comment>
<evidence type="ECO:0000256" key="20">
    <source>
        <dbReference type="ARBA" id="ARBA00047338"/>
    </source>
</evidence>
<keyword evidence="36" id="KW-1185">Reference proteome</keyword>
<dbReference type="GO" id="GO:0034899">
    <property type="term" value="F:trimethylamine monooxygenase activity"/>
    <property type="evidence" value="ECO:0007669"/>
    <property type="project" value="UniProtKB-EC"/>
</dbReference>
<evidence type="ECO:0000256" key="5">
    <source>
        <dbReference type="ARBA" id="ARBA00022481"/>
    </source>
</evidence>
<keyword evidence="13 34" id="KW-1133">Transmembrane helix</keyword>
<dbReference type="PRINTS" id="PR00370">
    <property type="entry name" value="FMOXYGENASE"/>
</dbReference>
<evidence type="ECO:0000256" key="12">
    <source>
        <dbReference type="ARBA" id="ARBA00022857"/>
    </source>
</evidence>
<keyword evidence="8 34" id="KW-0812">Transmembrane</keyword>
<dbReference type="EMBL" id="EAAA01002876">
    <property type="status" value="NOT_ANNOTATED_CDS"/>
    <property type="molecule type" value="Genomic_DNA"/>
</dbReference>
<comment type="catalytic activity">
    <reaction evidence="26">
        <text>hypotaurine + NADPH + O2 + H(+) = taurine + NADP(+) + H2O</text>
        <dbReference type="Rhea" id="RHEA:69819"/>
        <dbReference type="ChEBI" id="CHEBI:15377"/>
        <dbReference type="ChEBI" id="CHEBI:15378"/>
        <dbReference type="ChEBI" id="CHEBI:15379"/>
        <dbReference type="ChEBI" id="CHEBI:57783"/>
        <dbReference type="ChEBI" id="CHEBI:57853"/>
        <dbReference type="ChEBI" id="CHEBI:58349"/>
        <dbReference type="ChEBI" id="CHEBI:507393"/>
        <dbReference type="EC" id="1.14.13.8"/>
    </reaction>
    <physiologicalReaction direction="left-to-right" evidence="26">
        <dbReference type="Rhea" id="RHEA:69820"/>
    </physiologicalReaction>
</comment>
<comment type="catalytic activity">
    <reaction evidence="25">
        <text>hexan-3-one + NADPH + O2 + H(+) = ethyl butanoate + NADP(+) + H2O</text>
        <dbReference type="Rhea" id="RHEA:54844"/>
        <dbReference type="ChEBI" id="CHEBI:15377"/>
        <dbReference type="ChEBI" id="CHEBI:15378"/>
        <dbReference type="ChEBI" id="CHEBI:15379"/>
        <dbReference type="ChEBI" id="CHEBI:57783"/>
        <dbReference type="ChEBI" id="CHEBI:58349"/>
        <dbReference type="ChEBI" id="CHEBI:88764"/>
        <dbReference type="ChEBI" id="CHEBI:89891"/>
    </reaction>
    <physiologicalReaction direction="left-to-right" evidence="25">
        <dbReference type="Rhea" id="RHEA:54845"/>
    </physiologicalReaction>
</comment>
<keyword evidence="5" id="KW-0488">Methylation</keyword>
<evidence type="ECO:0000256" key="9">
    <source>
        <dbReference type="ARBA" id="ARBA00022824"/>
    </source>
</evidence>
<evidence type="ECO:0000256" key="19">
    <source>
        <dbReference type="ARBA" id="ARBA00045957"/>
    </source>
</evidence>
<dbReference type="GO" id="GO:0006629">
    <property type="term" value="P:lipid metabolic process"/>
    <property type="evidence" value="ECO:0007669"/>
    <property type="project" value="UniProtKB-KW"/>
</dbReference>
<sequence length="403" mass="46667">IFDFVLVAVGHHASPHFPLSQFPGADKFQGRILHSHDYRDFKGFENKKVVVLGMGNSGGDIAVELSWHAKQVFLSTRRGSWVFNRVGPHGYPIDFLITTRYQNLLDWLIPKSITQKAVEKMLTEKLDHAHYGLKPEHGPFNQHPFVNDELPNRIIIGSIVIKSNIRSFKERSVVFDDGTEEEADVVIFATGFVFEFPFLHESIAHVNGTDAQLYKYMWPLSMKRNTLAIIGHVQVLGAVNPVSEMQCRWATRVFKGLNIVQLPSDREMIKDIDKKRKAMKRKYYNSQRHTIEVPHIDYMDEIALKIGVKPNLFSLFFTDYQLAKKIFYEISSAYQYRLVGAGRWEGARRAIMEQKQRMLHPLHTRPLPNKTIKDAPLKSDLSWIFIKICFFIFLILYTDRLCE</sequence>
<reference evidence="36" key="1">
    <citation type="journal article" date="2002" name="Science">
        <title>The draft genome of Ciona intestinalis: insights into chordate and vertebrate origins.</title>
        <authorList>
            <person name="Dehal P."/>
            <person name="Satou Y."/>
            <person name="Campbell R.K."/>
            <person name="Chapman J."/>
            <person name="Degnan B."/>
            <person name="De Tomaso A."/>
            <person name="Davidson B."/>
            <person name="Di Gregorio A."/>
            <person name="Gelpke M."/>
            <person name="Goodstein D.M."/>
            <person name="Harafuji N."/>
            <person name="Hastings K.E."/>
            <person name="Ho I."/>
            <person name="Hotta K."/>
            <person name="Huang W."/>
            <person name="Kawashima T."/>
            <person name="Lemaire P."/>
            <person name="Martinez D."/>
            <person name="Meinertzhagen I.A."/>
            <person name="Necula S."/>
            <person name="Nonaka M."/>
            <person name="Putnam N."/>
            <person name="Rash S."/>
            <person name="Saiga H."/>
            <person name="Satake M."/>
            <person name="Terry A."/>
            <person name="Yamada L."/>
            <person name="Wang H.G."/>
            <person name="Awazu S."/>
            <person name="Azumi K."/>
            <person name="Boore J."/>
            <person name="Branno M."/>
            <person name="Chin-Bow S."/>
            <person name="DeSantis R."/>
            <person name="Doyle S."/>
            <person name="Francino P."/>
            <person name="Keys D.N."/>
            <person name="Haga S."/>
            <person name="Hayashi H."/>
            <person name="Hino K."/>
            <person name="Imai K.S."/>
            <person name="Inaba K."/>
            <person name="Kano S."/>
            <person name="Kobayashi K."/>
            <person name="Kobayashi M."/>
            <person name="Lee B.I."/>
            <person name="Makabe K.W."/>
            <person name="Manohar C."/>
            <person name="Matassi G."/>
            <person name="Medina M."/>
            <person name="Mochizuki Y."/>
            <person name="Mount S."/>
            <person name="Morishita T."/>
            <person name="Miura S."/>
            <person name="Nakayama A."/>
            <person name="Nishizaka S."/>
            <person name="Nomoto H."/>
            <person name="Ohta F."/>
            <person name="Oishi K."/>
            <person name="Rigoutsos I."/>
            <person name="Sano M."/>
            <person name="Sasaki A."/>
            <person name="Sasakura Y."/>
            <person name="Shoguchi E."/>
            <person name="Shin-i T."/>
            <person name="Spagnuolo A."/>
            <person name="Stainier D."/>
            <person name="Suzuki M.M."/>
            <person name="Tassy O."/>
            <person name="Takatori N."/>
            <person name="Tokuoka M."/>
            <person name="Yagi K."/>
            <person name="Yoshizaki F."/>
            <person name="Wada S."/>
            <person name="Zhang C."/>
            <person name="Hyatt P.D."/>
            <person name="Larimer F."/>
            <person name="Detter C."/>
            <person name="Doggett N."/>
            <person name="Glavina T."/>
            <person name="Hawkins T."/>
            <person name="Richardson P."/>
            <person name="Lucas S."/>
            <person name="Kohara Y."/>
            <person name="Levine M."/>
            <person name="Satoh N."/>
            <person name="Rokhsar D.S."/>
        </authorList>
    </citation>
    <scope>NUCLEOTIDE SEQUENCE [LARGE SCALE GENOMIC DNA]</scope>
</reference>
<evidence type="ECO:0000256" key="7">
    <source>
        <dbReference type="ARBA" id="ARBA00022630"/>
    </source>
</evidence>
<keyword evidence="7 33" id="KW-0285">Flavoprotein</keyword>
<keyword evidence="12" id="KW-0521">NADP</keyword>
<evidence type="ECO:0000256" key="13">
    <source>
        <dbReference type="ARBA" id="ARBA00022989"/>
    </source>
</evidence>
<evidence type="ECO:0000256" key="31">
    <source>
        <dbReference type="ARBA" id="ARBA00049443"/>
    </source>
</evidence>
<evidence type="ECO:0000256" key="6">
    <source>
        <dbReference type="ARBA" id="ARBA00022553"/>
    </source>
</evidence>
<reference evidence="35" key="3">
    <citation type="submission" date="2025-08" db="UniProtKB">
        <authorList>
            <consortium name="Ensembl"/>
        </authorList>
    </citation>
    <scope>IDENTIFICATION</scope>
</reference>
<keyword evidence="10 33" id="KW-0274">FAD</keyword>
<evidence type="ECO:0000256" key="16">
    <source>
        <dbReference type="ARBA" id="ARBA00023098"/>
    </source>
</evidence>
<evidence type="ECO:0000256" key="18">
    <source>
        <dbReference type="ARBA" id="ARBA00045722"/>
    </source>
</evidence>
<dbReference type="PRINTS" id="PR01125">
    <property type="entry name" value="FMOXYGENASE5"/>
</dbReference>
<dbReference type="SUPFAM" id="SSF51905">
    <property type="entry name" value="FAD/NAD(P)-binding domain"/>
    <property type="match status" value="2"/>
</dbReference>
<keyword evidence="15 33" id="KW-0503">Monooxygenase</keyword>
<dbReference type="Ensembl" id="ENSCINT00000028247.2">
    <property type="protein sequence ID" value="ENSCINP00000028001.2"/>
    <property type="gene ID" value="ENSCING00000010643.3"/>
</dbReference>
<comment type="catalytic activity">
    <reaction evidence="29">
        <text>(2E)-geranial + NADPH + O2 + H(+) = (1E)-2,6-dimethylhepta-1,5-dien-1-yl formate + NADP(+) + H2O</text>
        <dbReference type="Rhea" id="RHEA:54860"/>
        <dbReference type="ChEBI" id="CHEBI:15377"/>
        <dbReference type="ChEBI" id="CHEBI:15378"/>
        <dbReference type="ChEBI" id="CHEBI:15379"/>
        <dbReference type="ChEBI" id="CHEBI:16980"/>
        <dbReference type="ChEBI" id="CHEBI:57783"/>
        <dbReference type="ChEBI" id="CHEBI:58349"/>
        <dbReference type="ChEBI" id="CHEBI:138375"/>
    </reaction>
    <physiologicalReaction direction="left-to-right" evidence="29">
        <dbReference type="Rhea" id="RHEA:54861"/>
    </physiologicalReaction>
</comment>
<evidence type="ECO:0000256" key="25">
    <source>
        <dbReference type="ARBA" id="ARBA00047977"/>
    </source>
</evidence>
<dbReference type="InterPro" id="IPR002257">
    <property type="entry name" value="Flavin_mOase_5"/>
</dbReference>
<evidence type="ECO:0000256" key="4">
    <source>
        <dbReference type="ARBA" id="ARBA00009183"/>
    </source>
</evidence>
<protein>
    <recommendedName>
        <fullName evidence="33">Flavin-containing monooxygenase</fullName>
        <ecNumber evidence="33">1.-.-.-</ecNumber>
    </recommendedName>
</protein>
<dbReference type="GO" id="GO:0047822">
    <property type="term" value="F:hypotaurine monooxygenase activity"/>
    <property type="evidence" value="ECO:0007669"/>
    <property type="project" value="RHEA"/>
</dbReference>
<comment type="catalytic activity">
    <reaction evidence="32">
        <text>octan-3-one + NADPH + O2 + H(+) = pentyl propanoate + NADP(+) + H2O</text>
        <dbReference type="Rhea" id="RHEA:54840"/>
        <dbReference type="ChEBI" id="CHEBI:15377"/>
        <dbReference type="ChEBI" id="CHEBI:15378"/>
        <dbReference type="ChEBI" id="CHEBI:15379"/>
        <dbReference type="ChEBI" id="CHEBI:57783"/>
        <dbReference type="ChEBI" id="CHEBI:58349"/>
        <dbReference type="ChEBI" id="CHEBI:80946"/>
        <dbReference type="ChEBI" id="CHEBI:87373"/>
    </reaction>
    <physiologicalReaction direction="left-to-right" evidence="32">
        <dbReference type="Rhea" id="RHEA:54841"/>
    </physiologicalReaction>
</comment>
<dbReference type="GO" id="GO:0016174">
    <property type="term" value="F:NAD(P)H oxidase H2O2-forming activity"/>
    <property type="evidence" value="ECO:0007669"/>
    <property type="project" value="UniProtKB-EC"/>
</dbReference>
<dbReference type="PIRSF" id="PIRSF000332">
    <property type="entry name" value="FMO"/>
    <property type="match status" value="1"/>
</dbReference>
<evidence type="ECO:0000256" key="28">
    <source>
        <dbReference type="ARBA" id="ARBA00048459"/>
    </source>
</evidence>
<evidence type="ECO:0000256" key="22">
    <source>
        <dbReference type="ARBA" id="ARBA00047574"/>
    </source>
</evidence>
<proteinExistence type="inferred from homology"/>
<dbReference type="Pfam" id="PF00743">
    <property type="entry name" value="FMO-like"/>
    <property type="match status" value="1"/>
</dbReference>
<comment type="catalytic activity">
    <reaction evidence="30">
        <text>heptan-4-one + NADPH + O2 + H(+) = propyl butanoate + NADP(+) + H2O</text>
        <dbReference type="Rhea" id="RHEA:54852"/>
        <dbReference type="ChEBI" id="CHEBI:15377"/>
        <dbReference type="ChEBI" id="CHEBI:15378"/>
        <dbReference type="ChEBI" id="CHEBI:15379"/>
        <dbReference type="ChEBI" id="CHEBI:57783"/>
        <dbReference type="ChEBI" id="CHEBI:58349"/>
        <dbReference type="ChEBI" id="CHEBI:89484"/>
        <dbReference type="ChEBI" id="CHEBI:89719"/>
    </reaction>
    <physiologicalReaction direction="left-to-right" evidence="30">
        <dbReference type="Rhea" id="RHEA:54853"/>
    </physiologicalReaction>
</comment>
<comment type="similarity">
    <text evidence="4 33">Belongs to the FMO family.</text>
</comment>
<comment type="catalytic activity">
    <reaction evidence="31">
        <text>N,N-dimethylaniline + NADPH + O2 + H(+) = N,N-dimethylaniline N-oxide + NADP(+) + H2O</text>
        <dbReference type="Rhea" id="RHEA:24468"/>
        <dbReference type="ChEBI" id="CHEBI:15377"/>
        <dbReference type="ChEBI" id="CHEBI:15378"/>
        <dbReference type="ChEBI" id="CHEBI:15379"/>
        <dbReference type="ChEBI" id="CHEBI:16269"/>
        <dbReference type="ChEBI" id="CHEBI:17735"/>
        <dbReference type="ChEBI" id="CHEBI:57783"/>
        <dbReference type="ChEBI" id="CHEBI:58349"/>
        <dbReference type="EC" id="1.14.13.8"/>
    </reaction>
    <physiologicalReaction direction="left-to-right" evidence="31">
        <dbReference type="Rhea" id="RHEA:24469"/>
    </physiologicalReaction>
</comment>
<comment type="catalytic activity">
    <reaction evidence="22">
        <text>heptan-2-one + NADPH + O2 + H(+) = pentyl acetate + NADP(+) + H2O</text>
        <dbReference type="Rhea" id="RHEA:54836"/>
        <dbReference type="ChEBI" id="CHEBI:5672"/>
        <dbReference type="ChEBI" id="CHEBI:15377"/>
        <dbReference type="ChEBI" id="CHEBI:15378"/>
        <dbReference type="ChEBI" id="CHEBI:15379"/>
        <dbReference type="ChEBI" id="CHEBI:57783"/>
        <dbReference type="ChEBI" id="CHEBI:58349"/>
        <dbReference type="ChEBI" id="CHEBI:87362"/>
    </reaction>
    <physiologicalReaction direction="left-to-right" evidence="22">
        <dbReference type="Rhea" id="RHEA:54837"/>
    </physiologicalReaction>
</comment>
<comment type="function">
    <text evidence="18">Acts as a Baeyer-Villiger monooxygenase on a broad range of substrates. Catalyzes the insertion of an oxygen atom into a carbon-carbon bond adjacent to a carbonyl, which converts ketones to esters. Active on diverse carbonyl compounds, whereas soft nucleophiles are mostly non- or poorly reactive. In contrast with other forms of FMO it is non- or poorly active on 'classical' substrates such as drugs, pesticides, and dietary components containing soft nucleophilic heteroatoms. Able to oxidize drug molecules bearing a carbonyl group on an aliphatic chain, such as nabumetone and pentoxifylline. Also, in the absence of substrates, shows slow but yet significant NADPH oxidase activity. Acts as a positive modulator of cholesterol biosynthesis as well as glucose homeostasis, promoting metabolic aging via pleiotropic effects.</text>
</comment>
<dbReference type="InterPro" id="IPR050346">
    <property type="entry name" value="FMO-like"/>
</dbReference>
<evidence type="ECO:0000256" key="29">
    <source>
        <dbReference type="ARBA" id="ARBA00048989"/>
    </source>
</evidence>
<dbReference type="EC" id="1.-.-.-" evidence="33"/>
<evidence type="ECO:0000256" key="10">
    <source>
        <dbReference type="ARBA" id="ARBA00022827"/>
    </source>
</evidence>
<evidence type="ECO:0000313" key="36">
    <source>
        <dbReference type="Proteomes" id="UP000008144"/>
    </source>
</evidence>
<dbReference type="GeneTree" id="ENSGT00940000167393"/>
<evidence type="ECO:0000313" key="35">
    <source>
        <dbReference type="Ensembl" id="ENSCINP00000028001.2"/>
    </source>
</evidence>
<accession>F6WT59</accession>
<dbReference type="InterPro" id="IPR020946">
    <property type="entry name" value="Flavin_mOase-like"/>
</dbReference>
<comment type="catalytic activity">
    <reaction evidence="21">
        <text>hexan-3-one + NADPH + O2 + H(+) = propyl propanoate + NADP(+) + H2O</text>
        <dbReference type="Rhea" id="RHEA:54848"/>
        <dbReference type="ChEBI" id="CHEBI:15377"/>
        <dbReference type="ChEBI" id="CHEBI:15378"/>
        <dbReference type="ChEBI" id="CHEBI:15379"/>
        <dbReference type="ChEBI" id="CHEBI:57783"/>
        <dbReference type="ChEBI" id="CHEBI:58349"/>
        <dbReference type="ChEBI" id="CHEBI:89828"/>
        <dbReference type="ChEBI" id="CHEBI:89891"/>
    </reaction>
    <physiologicalReaction direction="left-to-right" evidence="21">
        <dbReference type="Rhea" id="RHEA:54849"/>
    </physiologicalReaction>
</comment>
<evidence type="ECO:0000256" key="32">
    <source>
        <dbReference type="ARBA" id="ARBA00049475"/>
    </source>
</evidence>
<evidence type="ECO:0000256" key="2">
    <source>
        <dbReference type="ARBA" id="ARBA00004389"/>
    </source>
</evidence>
<evidence type="ECO:0000256" key="11">
    <source>
        <dbReference type="ARBA" id="ARBA00022848"/>
    </source>
</evidence>
<evidence type="ECO:0000256" key="21">
    <source>
        <dbReference type="ARBA" id="ARBA00047426"/>
    </source>
</evidence>
<keyword evidence="11" id="KW-0492">Microsome</keyword>
<comment type="catalytic activity">
    <reaction evidence="27">
        <text>trimethylamine + NADPH + O2 = trimethylamine N-oxide + NADP(+) + H2O</text>
        <dbReference type="Rhea" id="RHEA:31979"/>
        <dbReference type="ChEBI" id="CHEBI:15377"/>
        <dbReference type="ChEBI" id="CHEBI:15379"/>
        <dbReference type="ChEBI" id="CHEBI:15724"/>
        <dbReference type="ChEBI" id="CHEBI:57783"/>
        <dbReference type="ChEBI" id="CHEBI:58349"/>
        <dbReference type="ChEBI" id="CHEBI:58389"/>
        <dbReference type="EC" id="1.14.13.148"/>
    </reaction>
    <physiologicalReaction direction="left-to-right" evidence="27">
        <dbReference type="Rhea" id="RHEA:31980"/>
    </physiologicalReaction>
</comment>
<dbReference type="GO" id="GO:0004499">
    <property type="term" value="F:N,N-dimethylaniline monooxygenase activity"/>
    <property type="evidence" value="ECO:0000318"/>
    <property type="project" value="GO_Central"/>
</dbReference>
<feature type="transmembrane region" description="Helical" evidence="34">
    <location>
        <begin position="381"/>
        <end position="398"/>
    </location>
</feature>
<comment type="function">
    <text evidence="19">Broad spectrum monooxygenase that catalyzes the oxygenation of a wide variety of nitrogen- and sulfur-containing compounds including xenobiotics. Catalyzes the S-oxygenation of hypotaurine to produce taurine, an organic osmolyte involved in cell volume regulation as well as a variety of cytoprotective and developmental processes. In vitro, catalyzes the N-oxygenation of trimethylamine (TMA) to produce trimethylamine N-oxide (TMAO) and could therefore participate to the detoxification of this compound that is generated by the action of gut microbiota from dietary precursors such as choline, choline containing compounds, betaine or L-carnitine.</text>
</comment>
<evidence type="ECO:0000256" key="26">
    <source>
        <dbReference type="ARBA" id="ARBA00048041"/>
    </source>
</evidence>
<comment type="catalytic activity">
    <reaction evidence="23">
        <text>sulcatone + NADPH + O2 + H(+) = 4-methylpent-3-en-1-yl acetate + NADP(+) + H2O</text>
        <dbReference type="Rhea" id="RHEA:54864"/>
        <dbReference type="ChEBI" id="CHEBI:15377"/>
        <dbReference type="ChEBI" id="CHEBI:15378"/>
        <dbReference type="ChEBI" id="CHEBI:15379"/>
        <dbReference type="ChEBI" id="CHEBI:16310"/>
        <dbReference type="ChEBI" id="CHEBI:57783"/>
        <dbReference type="ChEBI" id="CHEBI:58349"/>
        <dbReference type="ChEBI" id="CHEBI:138373"/>
    </reaction>
    <physiologicalReaction direction="left-to-right" evidence="23">
        <dbReference type="Rhea" id="RHEA:54865"/>
    </physiologicalReaction>
</comment>
<reference evidence="35" key="4">
    <citation type="submission" date="2025-09" db="UniProtKB">
        <authorList>
            <consortium name="Ensembl"/>
        </authorList>
    </citation>
    <scope>IDENTIFICATION</scope>
</reference>
<dbReference type="FunFam" id="3.50.50.60:FF:000159">
    <property type="entry name" value="Dimethylaniline monooxygenase [N-oxide-forming]"/>
    <property type="match status" value="1"/>
</dbReference>
<evidence type="ECO:0000256" key="27">
    <source>
        <dbReference type="ARBA" id="ARBA00048088"/>
    </source>
</evidence>
<dbReference type="InterPro" id="IPR000960">
    <property type="entry name" value="Flavin_mOase"/>
</dbReference>
<keyword evidence="9" id="KW-0256">Endoplasmic reticulum</keyword>
<dbReference type="PANTHER" id="PTHR23023">
    <property type="entry name" value="DIMETHYLANILINE MONOOXYGENASE"/>
    <property type="match status" value="1"/>
</dbReference>
<dbReference type="HOGENOM" id="CLU_006909_8_2_1"/>
<evidence type="ECO:0000256" key="15">
    <source>
        <dbReference type="ARBA" id="ARBA00023033"/>
    </source>
</evidence>
<dbReference type="GO" id="GO:0005789">
    <property type="term" value="C:endoplasmic reticulum membrane"/>
    <property type="evidence" value="ECO:0007669"/>
    <property type="project" value="UniProtKB-SubCell"/>
</dbReference>
<name>F6WT59_CIOIN</name>
<reference evidence="35" key="2">
    <citation type="journal article" date="2008" name="Genome Biol.">
        <title>Improved genome assembly and evidence-based global gene model set for the chordate Ciona intestinalis: new insight into intron and operon populations.</title>
        <authorList>
            <person name="Satou Y."/>
            <person name="Mineta K."/>
            <person name="Ogasawara M."/>
            <person name="Sasakura Y."/>
            <person name="Shoguchi E."/>
            <person name="Ueno K."/>
            <person name="Yamada L."/>
            <person name="Matsumoto J."/>
            <person name="Wasserscheid J."/>
            <person name="Dewar K."/>
            <person name="Wiley G.B."/>
            <person name="Macmil S.L."/>
            <person name="Roe B.A."/>
            <person name="Zeller R.W."/>
            <person name="Hastings K.E."/>
            <person name="Lemaire P."/>
            <person name="Lindquist E."/>
            <person name="Endo T."/>
            <person name="Hotta K."/>
            <person name="Inaba K."/>
        </authorList>
    </citation>
    <scope>NUCLEOTIDE SEQUENCE [LARGE SCALE GENOMIC DNA]</scope>
    <source>
        <strain evidence="35">wild type</strain>
    </source>
</reference>
<evidence type="ECO:0000256" key="23">
    <source>
        <dbReference type="ARBA" id="ARBA00047855"/>
    </source>
</evidence>
<keyword evidence="6" id="KW-0597">Phosphoprotein</keyword>
<evidence type="ECO:0000256" key="17">
    <source>
        <dbReference type="ARBA" id="ARBA00023136"/>
    </source>
</evidence>
<comment type="catalytic activity">
    <reaction evidence="20">
        <text>hypotaurine + NADH + O2 + H(+) = taurine + NAD(+) + H2O</text>
        <dbReference type="Rhea" id="RHEA:74111"/>
        <dbReference type="ChEBI" id="CHEBI:15377"/>
        <dbReference type="ChEBI" id="CHEBI:15378"/>
        <dbReference type="ChEBI" id="CHEBI:15379"/>
        <dbReference type="ChEBI" id="CHEBI:57540"/>
        <dbReference type="ChEBI" id="CHEBI:57853"/>
        <dbReference type="ChEBI" id="CHEBI:57945"/>
        <dbReference type="ChEBI" id="CHEBI:507393"/>
        <dbReference type="EC" id="1.14.13.8"/>
    </reaction>
    <physiologicalReaction direction="left-to-right" evidence="20">
        <dbReference type="Rhea" id="RHEA:74112"/>
    </physiologicalReaction>
</comment>
<evidence type="ECO:0000256" key="33">
    <source>
        <dbReference type="RuleBase" id="RU361177"/>
    </source>
</evidence>
<comment type="cofactor">
    <cofactor evidence="1 33">
        <name>FAD</name>
        <dbReference type="ChEBI" id="CHEBI:57692"/>
    </cofactor>
</comment>
<comment type="catalytic activity">
    <reaction evidence="24">
        <text>NADPH + O2 + H(+) = H2O2 + NADP(+)</text>
        <dbReference type="Rhea" id="RHEA:11260"/>
        <dbReference type="ChEBI" id="CHEBI:15378"/>
        <dbReference type="ChEBI" id="CHEBI:15379"/>
        <dbReference type="ChEBI" id="CHEBI:16240"/>
        <dbReference type="ChEBI" id="CHEBI:57783"/>
        <dbReference type="ChEBI" id="CHEBI:58349"/>
        <dbReference type="EC" id="1.6.3.1"/>
    </reaction>
    <physiologicalReaction direction="left-to-right" evidence="24">
        <dbReference type="Rhea" id="RHEA:11261"/>
    </physiologicalReaction>
</comment>
<comment type="subcellular location">
    <subcellularLocation>
        <location evidence="2">Endoplasmic reticulum membrane</location>
        <topology evidence="2">Single-pass membrane protein</topology>
    </subcellularLocation>
    <subcellularLocation>
        <location evidence="3">Microsome membrane</location>
    </subcellularLocation>
</comment>
<evidence type="ECO:0000256" key="24">
    <source>
        <dbReference type="ARBA" id="ARBA00047864"/>
    </source>
</evidence>
<dbReference type="OMA" id="MALQFFM"/>
<evidence type="ECO:0000256" key="8">
    <source>
        <dbReference type="ARBA" id="ARBA00022692"/>
    </source>
</evidence>
<evidence type="ECO:0000256" key="30">
    <source>
        <dbReference type="ARBA" id="ARBA00048990"/>
    </source>
</evidence>
<organism evidence="35 36">
    <name type="scientific">Ciona intestinalis</name>
    <name type="common">Transparent sea squirt</name>
    <name type="synonym">Ascidia intestinalis</name>
    <dbReference type="NCBI Taxonomy" id="7719"/>
    <lineage>
        <taxon>Eukaryota</taxon>
        <taxon>Metazoa</taxon>
        <taxon>Chordata</taxon>
        <taxon>Tunicata</taxon>
        <taxon>Ascidiacea</taxon>
        <taxon>Phlebobranchia</taxon>
        <taxon>Cionidae</taxon>
        <taxon>Ciona</taxon>
    </lineage>
</organism>
<dbReference type="AlphaFoldDB" id="F6WT59"/>
<dbReference type="Proteomes" id="UP000008144">
    <property type="component" value="Chromosome 9"/>
</dbReference>